<evidence type="ECO:0000313" key="12">
    <source>
        <dbReference type="Proteomes" id="UP000193685"/>
    </source>
</evidence>
<evidence type="ECO:0000256" key="3">
    <source>
        <dbReference type="ARBA" id="ARBA00022448"/>
    </source>
</evidence>
<dbReference type="GeneID" id="63788938"/>
<evidence type="ECO:0000259" key="10">
    <source>
        <dbReference type="PROSITE" id="PS50893"/>
    </source>
</evidence>
<keyword evidence="5" id="KW-0547">Nucleotide-binding</keyword>
<keyword evidence="8 9" id="KW-0472">Membrane</keyword>
<organism evidence="11 12">
    <name type="scientific">Protomyces lactucae-debilis</name>
    <dbReference type="NCBI Taxonomy" id="2754530"/>
    <lineage>
        <taxon>Eukaryota</taxon>
        <taxon>Fungi</taxon>
        <taxon>Dikarya</taxon>
        <taxon>Ascomycota</taxon>
        <taxon>Taphrinomycotina</taxon>
        <taxon>Taphrinomycetes</taxon>
        <taxon>Taphrinales</taxon>
        <taxon>Protomycetaceae</taxon>
        <taxon>Protomyces</taxon>
    </lineage>
</organism>
<dbReference type="InterPro" id="IPR027417">
    <property type="entry name" value="P-loop_NTPase"/>
</dbReference>
<name>A0A1Y2FUH7_PROLT</name>
<dbReference type="PROSITE" id="PS00211">
    <property type="entry name" value="ABC_TRANSPORTER_1"/>
    <property type="match status" value="1"/>
</dbReference>
<dbReference type="GO" id="GO:0005524">
    <property type="term" value="F:ATP binding"/>
    <property type="evidence" value="ECO:0007669"/>
    <property type="project" value="UniProtKB-KW"/>
</dbReference>
<dbReference type="InterPro" id="IPR003439">
    <property type="entry name" value="ABC_transporter-like_ATP-bd"/>
</dbReference>
<keyword evidence="12" id="KW-1185">Reference proteome</keyword>
<dbReference type="SMART" id="SM00382">
    <property type="entry name" value="AAA"/>
    <property type="match status" value="1"/>
</dbReference>
<evidence type="ECO:0000256" key="5">
    <source>
        <dbReference type="ARBA" id="ARBA00022741"/>
    </source>
</evidence>
<dbReference type="Gene3D" id="3.40.50.300">
    <property type="entry name" value="P-loop containing nucleotide triphosphate hydrolases"/>
    <property type="match status" value="1"/>
</dbReference>
<dbReference type="GO" id="GO:0016887">
    <property type="term" value="F:ATP hydrolysis activity"/>
    <property type="evidence" value="ECO:0007669"/>
    <property type="project" value="InterPro"/>
</dbReference>
<dbReference type="RefSeq" id="XP_040728158.1">
    <property type="nucleotide sequence ID" value="XM_040872339.1"/>
</dbReference>
<feature type="transmembrane region" description="Helical" evidence="9">
    <location>
        <begin position="415"/>
        <end position="441"/>
    </location>
</feature>
<dbReference type="InterPro" id="IPR043926">
    <property type="entry name" value="ABCG_dom"/>
</dbReference>
<proteinExistence type="inferred from homology"/>
<evidence type="ECO:0000256" key="1">
    <source>
        <dbReference type="ARBA" id="ARBA00004141"/>
    </source>
</evidence>
<dbReference type="Pfam" id="PF00005">
    <property type="entry name" value="ABC_tran"/>
    <property type="match status" value="1"/>
</dbReference>
<dbReference type="Pfam" id="PF01061">
    <property type="entry name" value="ABC2_membrane"/>
    <property type="match status" value="1"/>
</dbReference>
<feature type="transmembrane region" description="Helical" evidence="9">
    <location>
        <begin position="570"/>
        <end position="594"/>
    </location>
</feature>
<reference evidence="11 12" key="1">
    <citation type="submission" date="2016-07" db="EMBL/GenBank/DDBJ databases">
        <title>Pervasive Adenine N6-methylation of Active Genes in Fungi.</title>
        <authorList>
            <consortium name="DOE Joint Genome Institute"/>
            <person name="Mondo S.J."/>
            <person name="Dannebaum R.O."/>
            <person name="Kuo R.C."/>
            <person name="Labutti K."/>
            <person name="Haridas S."/>
            <person name="Kuo A."/>
            <person name="Salamov A."/>
            <person name="Ahrendt S.R."/>
            <person name="Lipzen A."/>
            <person name="Sullivan W."/>
            <person name="Andreopoulos W.B."/>
            <person name="Clum A."/>
            <person name="Lindquist E."/>
            <person name="Daum C."/>
            <person name="Ramamoorthy G.K."/>
            <person name="Gryganskyi A."/>
            <person name="Culley D."/>
            <person name="Magnuson J.K."/>
            <person name="James T.Y."/>
            <person name="O'Malley M.A."/>
            <person name="Stajich J.E."/>
            <person name="Spatafora J.W."/>
            <person name="Visel A."/>
            <person name="Grigoriev I.V."/>
        </authorList>
    </citation>
    <scope>NUCLEOTIDE SEQUENCE [LARGE SCALE GENOMIC DNA]</scope>
    <source>
        <strain evidence="11 12">12-1054</strain>
    </source>
</reference>
<gene>
    <name evidence="11" type="ORF">BCR37DRAFT_4870</name>
</gene>
<evidence type="ECO:0000256" key="2">
    <source>
        <dbReference type="ARBA" id="ARBA00005814"/>
    </source>
</evidence>
<keyword evidence="7 9" id="KW-1133">Transmembrane helix</keyword>
<dbReference type="EMBL" id="MCFI01000001">
    <property type="protein sequence ID" value="ORY87663.1"/>
    <property type="molecule type" value="Genomic_DNA"/>
</dbReference>
<dbReference type="AlphaFoldDB" id="A0A1Y2FUH7"/>
<comment type="caution">
    <text evidence="11">The sequence shown here is derived from an EMBL/GenBank/DDBJ whole genome shotgun (WGS) entry which is preliminary data.</text>
</comment>
<comment type="similarity">
    <text evidence="2">Belongs to the ABC transporter superfamily. ABCG family. Eye pigment precursor importer (TC 3.A.1.204) subfamily.</text>
</comment>
<keyword evidence="6" id="KW-0067">ATP-binding</keyword>
<dbReference type="SUPFAM" id="SSF52540">
    <property type="entry name" value="P-loop containing nucleoside triphosphate hydrolases"/>
    <property type="match status" value="1"/>
</dbReference>
<sequence length="598" mass="65985">MADKNLELGHPAVSEYSWKDVSVTVLDRHTKQKRLLIDNITGYATAGELLALMGPSGSGKTTLLNVLAHREATKGGHLSGSTYVNHAPISKAAFRHLSAFVEQEDALIGSLTVDETMEFAAKLSLGRSVSKTERKMRIEELLTSFGLENQKHALVGSALRKGISGGQKRRLSVAAQLIGKPSILLLDEPTSGLDSVASFEVIKFIKDFAQTHGLIVVVSIHQPSNKTFELFDKLLLLADGKTCYNGERSELLPWLADLNLNVPQHVSPIEFALDLVNSDFGSTHARLLQEACCNAAQTAPRLKKGSDSIYLPNETSRSAWHATLVLLQRSWIKSYRDIVAYWIRVVMYAALGVLMGTVWLRLPAEEQSIQPFISAIFFGGAFMSFMAVAYVPAVIEDITAYQHEHANGLYGPVPFVISNSLIGIPYLFGIALLFSMIAYWLSNLVPTAHSFGLFVMWLFLDLLAAEAMVLLLSSLFPIFVVALALSAFANGLWMCVSGFLVPLPQLNVFWKYVFHYIDYQAYVFQGMMANEFGNRFYKCSSAACSFPTNARGMIDGEEVLRRYGIADGRFGLRIGIVVAITVVLRLLSVVVLYLRKSH</sequence>
<protein>
    <submittedName>
        <fullName evidence="11">Putative ABC transporter</fullName>
    </submittedName>
</protein>
<dbReference type="InterPro" id="IPR013525">
    <property type="entry name" value="ABC2_TM"/>
</dbReference>
<dbReference type="PANTHER" id="PTHR48042:SF11">
    <property type="entry name" value="ABC TRANSPORTER G FAMILY MEMBER 11"/>
    <property type="match status" value="1"/>
</dbReference>
<dbReference type="InterPro" id="IPR052215">
    <property type="entry name" value="Plant_ABCG"/>
</dbReference>
<dbReference type="InterPro" id="IPR003593">
    <property type="entry name" value="AAA+_ATPase"/>
</dbReference>
<evidence type="ECO:0000313" key="11">
    <source>
        <dbReference type="EMBL" id="ORY87663.1"/>
    </source>
</evidence>
<evidence type="ECO:0000256" key="9">
    <source>
        <dbReference type="SAM" id="Phobius"/>
    </source>
</evidence>
<dbReference type="STRING" id="56484.A0A1Y2FUH7"/>
<dbReference type="GO" id="GO:0016020">
    <property type="term" value="C:membrane"/>
    <property type="evidence" value="ECO:0007669"/>
    <property type="project" value="UniProtKB-SubCell"/>
</dbReference>
<keyword evidence="3" id="KW-0813">Transport</keyword>
<dbReference type="Pfam" id="PF19055">
    <property type="entry name" value="ABC2_membrane_7"/>
    <property type="match status" value="1"/>
</dbReference>
<accession>A0A1Y2FUH7</accession>
<dbReference type="OMA" id="FWYYTFY"/>
<dbReference type="PROSITE" id="PS50893">
    <property type="entry name" value="ABC_TRANSPORTER_2"/>
    <property type="match status" value="1"/>
</dbReference>
<feature type="transmembrane region" description="Helical" evidence="9">
    <location>
        <begin position="372"/>
        <end position="395"/>
    </location>
</feature>
<feature type="domain" description="ABC transporter" evidence="10">
    <location>
        <begin position="16"/>
        <end position="264"/>
    </location>
</feature>
<feature type="transmembrane region" description="Helical" evidence="9">
    <location>
        <begin position="339"/>
        <end position="360"/>
    </location>
</feature>
<comment type="subcellular location">
    <subcellularLocation>
        <location evidence="1">Membrane</location>
        <topology evidence="1">Multi-pass membrane protein</topology>
    </subcellularLocation>
</comment>
<evidence type="ECO:0000256" key="8">
    <source>
        <dbReference type="ARBA" id="ARBA00023136"/>
    </source>
</evidence>
<evidence type="ECO:0000256" key="7">
    <source>
        <dbReference type="ARBA" id="ARBA00022989"/>
    </source>
</evidence>
<keyword evidence="4 9" id="KW-0812">Transmembrane</keyword>
<dbReference type="Proteomes" id="UP000193685">
    <property type="component" value="Unassembled WGS sequence"/>
</dbReference>
<dbReference type="OrthoDB" id="66620at2759"/>
<dbReference type="CDD" id="cd03213">
    <property type="entry name" value="ABCG_EPDR"/>
    <property type="match status" value="1"/>
</dbReference>
<evidence type="ECO:0000256" key="6">
    <source>
        <dbReference type="ARBA" id="ARBA00022840"/>
    </source>
</evidence>
<dbReference type="GO" id="GO:0140359">
    <property type="term" value="F:ABC-type transporter activity"/>
    <property type="evidence" value="ECO:0007669"/>
    <property type="project" value="InterPro"/>
</dbReference>
<evidence type="ECO:0000256" key="4">
    <source>
        <dbReference type="ARBA" id="ARBA00022692"/>
    </source>
</evidence>
<dbReference type="PANTHER" id="PTHR48042">
    <property type="entry name" value="ABC TRANSPORTER G FAMILY MEMBER 11"/>
    <property type="match status" value="1"/>
</dbReference>
<dbReference type="InterPro" id="IPR017871">
    <property type="entry name" value="ABC_transporter-like_CS"/>
</dbReference>